<feature type="domain" description="BTB" evidence="1">
    <location>
        <begin position="18"/>
        <end position="82"/>
    </location>
</feature>
<dbReference type="InterPro" id="IPR052664">
    <property type="entry name" value="BTB-MATH_domain_protein"/>
</dbReference>
<sequence>MDLTTPAPPSPPGRKQLIDCVVSIGNQQFFVNRQLLAQYSGVFHDIFDLHDDERLRELDFLKASDFWTFWNVVRANPSRLCKELIPAVATVAHILESPVMTDKCQQYVLSSASGMSLREKLRIASRHWNSNLVFELLGELDTTEKCVAFYQSGGFDGCRDTIKLLFTKMLLQCESKVQEARINPYAMNITRLSNTSLYVKDSIANRFSTFWHIGGDHGYLYTEECTSCFELASRDPKKMKVIEEGRKETITTMRICNGVKWVITLARMKCFKGKNIVDFELTTEAVPQYDVEGFHWKVSAGLFIDLTDVRTGIVKQHHIGRRCVEHTEGATRAIVKFSVEIGAPIVCQIKVAFESKGIVTPSAAPTSVDDLEQQDNEGLTSGIFRTTDGKVACIELAKLQRHSISLYNQWFTMKKINGGVKLNCTYAELVDFLKYMELSRDSSINELNVATLLRFALRNGCRQLRDHCIDYHKNISKIPRIYSLIYDIQTADLLNDMKVVGKLLTRVKCNFCMERVIGPRIGGKPLSMMTRMKMLDYLVKKCSDGWKWPQC</sequence>
<evidence type="ECO:0000313" key="2">
    <source>
        <dbReference type="EMBL" id="KAK0406191.1"/>
    </source>
</evidence>
<accession>A0AA39HHX6</accession>
<comment type="caution">
    <text evidence="2">The sequence shown here is derived from an EMBL/GenBank/DDBJ whole genome shotgun (WGS) entry which is preliminary data.</text>
</comment>
<name>A0AA39HHX6_9BILA</name>
<dbReference type="InterPro" id="IPR000210">
    <property type="entry name" value="BTB/POZ_dom"/>
</dbReference>
<evidence type="ECO:0000259" key="1">
    <source>
        <dbReference type="PROSITE" id="PS50097"/>
    </source>
</evidence>
<dbReference type="SMART" id="SM00225">
    <property type="entry name" value="BTB"/>
    <property type="match status" value="1"/>
</dbReference>
<dbReference type="PANTHER" id="PTHR22743:SF165">
    <property type="entry name" value="BTB AND MATH DOMAIN CONTAINING-RELATED"/>
    <property type="match status" value="1"/>
</dbReference>
<dbReference type="SUPFAM" id="SSF54695">
    <property type="entry name" value="POZ domain"/>
    <property type="match status" value="1"/>
</dbReference>
<dbReference type="Proteomes" id="UP001175271">
    <property type="component" value="Unassembled WGS sequence"/>
</dbReference>
<dbReference type="InterPro" id="IPR011333">
    <property type="entry name" value="SKP1/BTB/POZ_sf"/>
</dbReference>
<dbReference type="PANTHER" id="PTHR22743">
    <property type="entry name" value="MEPRIN/TRAF-LIKE MATH FAMILY-C.ELEGANS"/>
    <property type="match status" value="1"/>
</dbReference>
<gene>
    <name evidence="2" type="ORF">QR680_018423</name>
</gene>
<evidence type="ECO:0000313" key="3">
    <source>
        <dbReference type="Proteomes" id="UP001175271"/>
    </source>
</evidence>
<dbReference type="Pfam" id="PF00651">
    <property type="entry name" value="BTB"/>
    <property type="match status" value="1"/>
</dbReference>
<dbReference type="EMBL" id="JAUCMV010000004">
    <property type="protein sequence ID" value="KAK0406191.1"/>
    <property type="molecule type" value="Genomic_DNA"/>
</dbReference>
<proteinExistence type="predicted"/>
<organism evidence="2 3">
    <name type="scientific">Steinernema hermaphroditum</name>
    <dbReference type="NCBI Taxonomy" id="289476"/>
    <lineage>
        <taxon>Eukaryota</taxon>
        <taxon>Metazoa</taxon>
        <taxon>Ecdysozoa</taxon>
        <taxon>Nematoda</taxon>
        <taxon>Chromadorea</taxon>
        <taxon>Rhabditida</taxon>
        <taxon>Tylenchina</taxon>
        <taxon>Panagrolaimomorpha</taxon>
        <taxon>Strongyloidoidea</taxon>
        <taxon>Steinernematidae</taxon>
        <taxon>Steinernema</taxon>
    </lineage>
</organism>
<dbReference type="Gene3D" id="3.30.710.10">
    <property type="entry name" value="Potassium Channel Kv1.1, Chain A"/>
    <property type="match status" value="1"/>
</dbReference>
<protein>
    <recommendedName>
        <fullName evidence="1">BTB domain-containing protein</fullName>
    </recommendedName>
</protein>
<reference evidence="2" key="1">
    <citation type="submission" date="2023-06" db="EMBL/GenBank/DDBJ databases">
        <title>Genomic analysis of the entomopathogenic nematode Steinernema hermaphroditum.</title>
        <authorList>
            <person name="Schwarz E.M."/>
            <person name="Heppert J.K."/>
            <person name="Baniya A."/>
            <person name="Schwartz H.T."/>
            <person name="Tan C.-H."/>
            <person name="Antoshechkin I."/>
            <person name="Sternberg P.W."/>
            <person name="Goodrich-Blair H."/>
            <person name="Dillman A.R."/>
        </authorList>
    </citation>
    <scope>NUCLEOTIDE SEQUENCE</scope>
    <source>
        <strain evidence="2">PS9179</strain>
        <tissue evidence="2">Whole animal</tissue>
    </source>
</reference>
<dbReference type="AlphaFoldDB" id="A0AA39HHX6"/>
<dbReference type="PROSITE" id="PS50097">
    <property type="entry name" value="BTB"/>
    <property type="match status" value="1"/>
</dbReference>
<keyword evidence="3" id="KW-1185">Reference proteome</keyword>